<dbReference type="Proteomes" id="UP001500058">
    <property type="component" value="Unassembled WGS sequence"/>
</dbReference>
<feature type="domain" description="DDE Tnp4" evidence="3">
    <location>
        <begin position="16"/>
        <end position="85"/>
    </location>
</feature>
<evidence type="ECO:0000256" key="2">
    <source>
        <dbReference type="ARBA" id="ARBA00022723"/>
    </source>
</evidence>
<dbReference type="Pfam" id="PF13359">
    <property type="entry name" value="DDE_Tnp_4"/>
    <property type="match status" value="1"/>
</dbReference>
<evidence type="ECO:0000256" key="1">
    <source>
        <dbReference type="ARBA" id="ARBA00001968"/>
    </source>
</evidence>
<accession>A0ABP5VWU3</accession>
<dbReference type="InterPro" id="IPR027806">
    <property type="entry name" value="HARBI1_dom"/>
</dbReference>
<organism evidence="4 5">
    <name type="scientific">Streptomyces glaucosporus</name>
    <dbReference type="NCBI Taxonomy" id="284044"/>
    <lineage>
        <taxon>Bacteria</taxon>
        <taxon>Bacillati</taxon>
        <taxon>Actinomycetota</taxon>
        <taxon>Actinomycetes</taxon>
        <taxon>Kitasatosporales</taxon>
        <taxon>Streptomycetaceae</taxon>
        <taxon>Streptomyces</taxon>
    </lineage>
</organism>
<reference evidence="5" key="1">
    <citation type="journal article" date="2019" name="Int. J. Syst. Evol. Microbiol.">
        <title>The Global Catalogue of Microorganisms (GCM) 10K type strain sequencing project: providing services to taxonomists for standard genome sequencing and annotation.</title>
        <authorList>
            <consortium name="The Broad Institute Genomics Platform"/>
            <consortium name="The Broad Institute Genome Sequencing Center for Infectious Disease"/>
            <person name="Wu L."/>
            <person name="Ma J."/>
        </authorList>
    </citation>
    <scope>NUCLEOTIDE SEQUENCE [LARGE SCALE GENOMIC DNA]</scope>
    <source>
        <strain evidence="5">JCM 6921</strain>
    </source>
</reference>
<evidence type="ECO:0000313" key="4">
    <source>
        <dbReference type="EMBL" id="GAA2412260.1"/>
    </source>
</evidence>
<evidence type="ECO:0000313" key="5">
    <source>
        <dbReference type="Proteomes" id="UP001500058"/>
    </source>
</evidence>
<protein>
    <recommendedName>
        <fullName evidence="3">DDE Tnp4 domain-containing protein</fullName>
    </recommendedName>
</protein>
<evidence type="ECO:0000259" key="3">
    <source>
        <dbReference type="Pfam" id="PF13359"/>
    </source>
</evidence>
<comment type="caution">
    <text evidence="4">The sequence shown here is derived from an EMBL/GenBank/DDBJ whole genome shotgun (WGS) entry which is preliminary data.</text>
</comment>
<gene>
    <name evidence="4" type="ORF">GCM10010420_46870</name>
</gene>
<dbReference type="EMBL" id="BAAATJ010000027">
    <property type="protein sequence ID" value="GAA2412260.1"/>
    <property type="molecule type" value="Genomic_DNA"/>
</dbReference>
<name>A0ABP5VWU3_9ACTN</name>
<keyword evidence="5" id="KW-1185">Reference proteome</keyword>
<comment type="cofactor">
    <cofactor evidence="1">
        <name>a divalent metal cation</name>
        <dbReference type="ChEBI" id="CHEBI:60240"/>
    </cofactor>
</comment>
<keyword evidence="2" id="KW-0479">Metal-binding</keyword>
<proteinExistence type="predicted"/>
<sequence>MPPARTHKIIRIRERQGVPVLADMAYTGAGNRVTTAERRPPNGELTPTERTVNRALSAARAPAERGIARLESWRIFRHARCSPNLMAVLAEAVLTLERHR</sequence>